<dbReference type="GO" id="GO:0034775">
    <property type="term" value="P:glutathione transmembrane transport"/>
    <property type="evidence" value="ECO:0007669"/>
    <property type="project" value="InterPro"/>
</dbReference>
<dbReference type="KEGG" id="hhc:M911_07275"/>
<evidence type="ECO:0000256" key="4">
    <source>
        <dbReference type="ARBA" id="ARBA00022840"/>
    </source>
</evidence>
<dbReference type="Gene3D" id="3.40.50.300">
    <property type="entry name" value="P-loop containing nucleotide triphosphate hydrolases"/>
    <property type="match status" value="1"/>
</dbReference>
<dbReference type="InterPro" id="IPR036640">
    <property type="entry name" value="ABC1_TM_sf"/>
</dbReference>
<organism evidence="10 11">
    <name type="scientific">Ectothiorhodospira haloalkaliphila</name>
    <dbReference type="NCBI Taxonomy" id="421628"/>
    <lineage>
        <taxon>Bacteria</taxon>
        <taxon>Pseudomonadati</taxon>
        <taxon>Pseudomonadota</taxon>
        <taxon>Gammaproteobacteria</taxon>
        <taxon>Chromatiales</taxon>
        <taxon>Ectothiorhodospiraceae</taxon>
        <taxon>Ectothiorhodospira</taxon>
    </lineage>
</organism>
<dbReference type="InterPro" id="IPR003439">
    <property type="entry name" value="ABC_transporter-like_ATP-bd"/>
</dbReference>
<dbReference type="InterPro" id="IPR011527">
    <property type="entry name" value="ABC1_TM_dom"/>
</dbReference>
<dbReference type="GO" id="GO:0005524">
    <property type="term" value="F:ATP binding"/>
    <property type="evidence" value="ECO:0007669"/>
    <property type="project" value="UniProtKB-KW"/>
</dbReference>
<dbReference type="InterPro" id="IPR027417">
    <property type="entry name" value="P-loop_NTPase"/>
</dbReference>
<dbReference type="GO" id="GO:0140359">
    <property type="term" value="F:ABC-type transporter activity"/>
    <property type="evidence" value="ECO:0007669"/>
    <property type="project" value="InterPro"/>
</dbReference>
<keyword evidence="3" id="KW-0547">Nucleotide-binding</keyword>
<dbReference type="RefSeq" id="WP_025281408.1">
    <property type="nucleotide sequence ID" value="NZ_CP007268.1"/>
</dbReference>
<dbReference type="PROSITE" id="PS00211">
    <property type="entry name" value="ABC_TRANSPORTER_1"/>
    <property type="match status" value="1"/>
</dbReference>
<evidence type="ECO:0000259" key="9">
    <source>
        <dbReference type="PROSITE" id="PS50929"/>
    </source>
</evidence>
<dbReference type="Gene3D" id="1.20.1560.10">
    <property type="entry name" value="ABC transporter type 1, transmembrane domain"/>
    <property type="match status" value="1"/>
</dbReference>
<dbReference type="OrthoDB" id="6336411at2"/>
<evidence type="ECO:0000256" key="7">
    <source>
        <dbReference type="SAM" id="Phobius"/>
    </source>
</evidence>
<dbReference type="PANTHER" id="PTHR24221">
    <property type="entry name" value="ATP-BINDING CASSETTE SUB-FAMILY B"/>
    <property type="match status" value="1"/>
</dbReference>
<dbReference type="PATRIC" id="fig|1354791.3.peg.1912"/>
<dbReference type="SUPFAM" id="SSF90123">
    <property type="entry name" value="ABC transporter transmembrane region"/>
    <property type="match status" value="1"/>
</dbReference>
<dbReference type="EMBL" id="CP007268">
    <property type="protein sequence ID" value="AHK78989.1"/>
    <property type="molecule type" value="Genomic_DNA"/>
</dbReference>
<dbReference type="NCBIfam" id="TIGR02868">
    <property type="entry name" value="CydC"/>
    <property type="match status" value="1"/>
</dbReference>
<feature type="transmembrane region" description="Helical" evidence="7">
    <location>
        <begin position="277"/>
        <end position="297"/>
    </location>
</feature>
<keyword evidence="11" id="KW-1185">Reference proteome</keyword>
<dbReference type="Proteomes" id="UP000019442">
    <property type="component" value="Chromosome"/>
</dbReference>
<reference evidence="11" key="2">
    <citation type="submission" date="2014-02" db="EMBL/GenBank/DDBJ databases">
        <title>Draft Genome Sequence of extremely halophilic bacteria Halorhodospira halochloris.</title>
        <authorList>
            <person name="Singh K.S."/>
        </authorList>
    </citation>
    <scope>NUCLEOTIDE SEQUENCE [LARGE SCALE GENOMIC DNA]</scope>
    <source>
        <strain evidence="11">A</strain>
    </source>
</reference>
<dbReference type="SUPFAM" id="SSF52540">
    <property type="entry name" value="P-loop containing nucleoside triphosphate hydrolases"/>
    <property type="match status" value="1"/>
</dbReference>
<dbReference type="GO" id="GO:0045454">
    <property type="term" value="P:cell redox homeostasis"/>
    <property type="evidence" value="ECO:0007669"/>
    <property type="project" value="InterPro"/>
</dbReference>
<dbReference type="SMART" id="SM00382">
    <property type="entry name" value="AAA"/>
    <property type="match status" value="1"/>
</dbReference>
<feature type="transmembrane region" description="Helical" evidence="7">
    <location>
        <begin position="163"/>
        <end position="184"/>
    </location>
</feature>
<evidence type="ECO:0000256" key="5">
    <source>
        <dbReference type="ARBA" id="ARBA00022989"/>
    </source>
</evidence>
<dbReference type="GO" id="GO:0016887">
    <property type="term" value="F:ATP hydrolysis activity"/>
    <property type="evidence" value="ECO:0007669"/>
    <property type="project" value="InterPro"/>
</dbReference>
<dbReference type="Pfam" id="PF00005">
    <property type="entry name" value="ABC_tran"/>
    <property type="match status" value="1"/>
</dbReference>
<comment type="subcellular location">
    <subcellularLocation>
        <location evidence="1">Cell membrane</location>
        <topology evidence="1">Multi-pass membrane protein</topology>
    </subcellularLocation>
</comment>
<evidence type="ECO:0000259" key="8">
    <source>
        <dbReference type="PROSITE" id="PS50893"/>
    </source>
</evidence>
<keyword evidence="6 7" id="KW-0472">Membrane</keyword>
<sequence length="559" mass="59464">MKDLWPFLKLSLPRLPWFAAGGLLAVLTVAASTGLLALSGWFITASALAGAGLILGLDVYRPAGGIRALAITRTLGRYAERLVNHEAVLRHLADLRSWIFRRLAPLDPGTLARFRSADLLQRLVGDIDTLDGLFLRVITPTLTAVLALLGGAVLFGLLAPFSALWVIALLAFAGLVLPALALALGRAAGERRTRAAARVRELAVEGVQGLAELRVFGALGRHRRALESAESDRAHAEGGLARWGALGDALAMLAGLAAVWLALWLGIGWLATGQAGAPIVVLVILATLGLSEALGMLPGAYQRVGQIRSAARRLLDVANTRPALEEPKTPVAPASCEGLQLRQVVLRYGEQGPPVLQGIDLDVNTGETVLITGASGAGKTSILSVALRLVAPQEGEARVAGVPVQDMSYQDLYSQLGALTQETVLFADTMANNLRLARPEATEEQLHQALFIAGLDDFVQTLGQGLDTQVGEGGALLSGGQARRLALARLILRDPPLVILDEPFRGLDPATIIRLRERMAPWLAQRAALVIAHEEATAPMADRHYRLERGQLQAQQPRS</sequence>
<evidence type="ECO:0000313" key="10">
    <source>
        <dbReference type="EMBL" id="AHK78989.1"/>
    </source>
</evidence>
<dbReference type="InterPro" id="IPR039421">
    <property type="entry name" value="Type_1_exporter"/>
</dbReference>
<feature type="domain" description="ABC transmembrane type-1" evidence="9">
    <location>
        <begin position="19"/>
        <end position="306"/>
    </location>
</feature>
<evidence type="ECO:0000256" key="1">
    <source>
        <dbReference type="ARBA" id="ARBA00004651"/>
    </source>
</evidence>
<dbReference type="HOGENOM" id="CLU_000604_84_9_6"/>
<evidence type="ECO:0000256" key="3">
    <source>
        <dbReference type="ARBA" id="ARBA00022741"/>
    </source>
</evidence>
<keyword evidence="4" id="KW-0067">ATP-binding</keyword>
<evidence type="ECO:0000256" key="6">
    <source>
        <dbReference type="ARBA" id="ARBA00023136"/>
    </source>
</evidence>
<name>W8KGR4_9GAMM</name>
<gene>
    <name evidence="10" type="ORF">M911_07275</name>
</gene>
<feature type="domain" description="ABC transporter" evidence="8">
    <location>
        <begin position="339"/>
        <end position="559"/>
    </location>
</feature>
<proteinExistence type="predicted"/>
<reference evidence="10 11" key="1">
    <citation type="journal article" date="2014" name="J Genomics">
        <title>Draft Genome Sequence of the Extremely Halophilic Phototrophic Purple Sulfur Bacterium Halorhodospira halochloris.</title>
        <authorList>
            <person name="Singh K.S."/>
            <person name="Kirksey J."/>
            <person name="Hoff W.D."/>
            <person name="Deole R."/>
        </authorList>
    </citation>
    <scope>NUCLEOTIDE SEQUENCE [LARGE SCALE GENOMIC DNA]</scope>
    <source>
        <strain evidence="10 11">A</strain>
    </source>
</reference>
<protein>
    <submittedName>
        <fullName evidence="10">Cysteine ABC transporter permease</fullName>
    </submittedName>
</protein>
<keyword evidence="2 7" id="KW-0812">Transmembrane</keyword>
<dbReference type="Pfam" id="PF00664">
    <property type="entry name" value="ABC_membrane"/>
    <property type="match status" value="1"/>
</dbReference>
<keyword evidence="5 7" id="KW-1133">Transmembrane helix</keyword>
<dbReference type="PANTHER" id="PTHR24221:SF590">
    <property type="entry name" value="COMPONENT LINKED WITH THE ASSEMBLY OF CYTOCHROME' TRANSPORT TRANSMEMBRANE ATP-BINDING PROTEIN ABC TRANSPORTER CYDD-RELATED"/>
    <property type="match status" value="1"/>
</dbReference>
<dbReference type="AlphaFoldDB" id="W8KGR4"/>
<dbReference type="InterPro" id="IPR003593">
    <property type="entry name" value="AAA+_ATPase"/>
</dbReference>
<dbReference type="InterPro" id="IPR017871">
    <property type="entry name" value="ABC_transporter-like_CS"/>
</dbReference>
<feature type="transmembrane region" description="Helical" evidence="7">
    <location>
        <begin position="250"/>
        <end position="271"/>
    </location>
</feature>
<dbReference type="PROSITE" id="PS50893">
    <property type="entry name" value="ABC_TRANSPORTER_2"/>
    <property type="match status" value="1"/>
</dbReference>
<dbReference type="GO" id="GO:0005886">
    <property type="term" value="C:plasma membrane"/>
    <property type="evidence" value="ECO:0007669"/>
    <property type="project" value="UniProtKB-SubCell"/>
</dbReference>
<dbReference type="InterPro" id="IPR014223">
    <property type="entry name" value="ABC_CydC/D"/>
</dbReference>
<feature type="transmembrane region" description="Helical" evidence="7">
    <location>
        <begin position="133"/>
        <end position="157"/>
    </location>
</feature>
<evidence type="ECO:0000256" key="2">
    <source>
        <dbReference type="ARBA" id="ARBA00022692"/>
    </source>
</evidence>
<dbReference type="PROSITE" id="PS50929">
    <property type="entry name" value="ABC_TM1F"/>
    <property type="match status" value="1"/>
</dbReference>
<accession>W8KGR4</accession>
<evidence type="ECO:0000313" key="11">
    <source>
        <dbReference type="Proteomes" id="UP000019442"/>
    </source>
</evidence>